<evidence type="ECO:0000313" key="6">
    <source>
        <dbReference type="Proteomes" id="UP000011668"/>
    </source>
</evidence>
<keyword evidence="3" id="KW-0648">Protein biosynthesis</keyword>
<dbReference type="InterPro" id="IPR001950">
    <property type="entry name" value="SUI1"/>
</dbReference>
<dbReference type="GO" id="GO:0003729">
    <property type="term" value="F:mRNA binding"/>
    <property type="evidence" value="ECO:0007669"/>
    <property type="project" value="UniProtKB-ARBA"/>
</dbReference>
<evidence type="ECO:0000259" key="4">
    <source>
        <dbReference type="PROSITE" id="PS50296"/>
    </source>
</evidence>
<dbReference type="EMBL" id="AFRT01000277">
    <property type="protein sequence ID" value="ELU44743.1"/>
    <property type="molecule type" value="Genomic_DNA"/>
</dbReference>
<gene>
    <name evidence="5" type="ORF">AG1IA_01224</name>
</gene>
<evidence type="ECO:0000256" key="2">
    <source>
        <dbReference type="ARBA" id="ARBA00005422"/>
    </source>
</evidence>
<dbReference type="Pfam" id="PF01253">
    <property type="entry name" value="SUI1"/>
    <property type="match status" value="1"/>
</dbReference>
<dbReference type="InterPro" id="IPR036877">
    <property type="entry name" value="SUI1_dom_sf"/>
</dbReference>
<comment type="function">
    <text evidence="1">Probably involved in translation.</text>
</comment>
<dbReference type="HOGENOM" id="CLU_1166517_0_0_1"/>
<keyword evidence="6" id="KW-1185">Reference proteome</keyword>
<dbReference type="InterPro" id="IPR005874">
    <property type="entry name" value="SUI1_euk"/>
</dbReference>
<name>L8X6S4_THACA</name>
<dbReference type="PANTHER" id="PTHR10388">
    <property type="entry name" value="EUKARYOTIC TRANSLATION INITIATION FACTOR SUI1"/>
    <property type="match status" value="1"/>
</dbReference>
<dbReference type="FunFam" id="3.30.780.10:FF:000001">
    <property type="entry name" value="Eukaryotic translation initiation factor SUI1"/>
    <property type="match status" value="1"/>
</dbReference>
<dbReference type="NCBIfam" id="TIGR01160">
    <property type="entry name" value="SUI1_MOF2"/>
    <property type="match status" value="1"/>
</dbReference>
<accession>L8X6S4</accession>
<evidence type="ECO:0000313" key="5">
    <source>
        <dbReference type="EMBL" id="ELU44743.1"/>
    </source>
</evidence>
<dbReference type="AlphaFoldDB" id="L8X6S4"/>
<dbReference type="CDD" id="cd11566">
    <property type="entry name" value="eIF1_SUI1"/>
    <property type="match status" value="1"/>
</dbReference>
<organism evidence="5 6">
    <name type="scientific">Thanatephorus cucumeris (strain AG1-IA)</name>
    <name type="common">Rice sheath blight fungus</name>
    <name type="synonym">Rhizoctonia solani</name>
    <dbReference type="NCBI Taxonomy" id="983506"/>
    <lineage>
        <taxon>Eukaryota</taxon>
        <taxon>Fungi</taxon>
        <taxon>Dikarya</taxon>
        <taxon>Basidiomycota</taxon>
        <taxon>Agaricomycotina</taxon>
        <taxon>Agaricomycetes</taxon>
        <taxon>Cantharellales</taxon>
        <taxon>Ceratobasidiaceae</taxon>
        <taxon>Rhizoctonia</taxon>
        <taxon>Rhizoctonia solani AG-1</taxon>
    </lineage>
</organism>
<feature type="domain" description="SUI1" evidence="4">
    <location>
        <begin position="79"/>
        <end position="149"/>
    </location>
</feature>
<reference evidence="5 6" key="1">
    <citation type="journal article" date="2013" name="Nat. Commun.">
        <title>The evolution and pathogenic mechanisms of the rice sheath blight pathogen.</title>
        <authorList>
            <person name="Zheng A."/>
            <person name="Lin R."/>
            <person name="Xu L."/>
            <person name="Qin P."/>
            <person name="Tang C."/>
            <person name="Ai P."/>
            <person name="Zhang D."/>
            <person name="Liu Y."/>
            <person name="Sun Z."/>
            <person name="Feng H."/>
            <person name="Wang Y."/>
            <person name="Chen Y."/>
            <person name="Liang X."/>
            <person name="Fu R."/>
            <person name="Li Q."/>
            <person name="Zhang J."/>
            <person name="Yu X."/>
            <person name="Xie Z."/>
            <person name="Ding L."/>
            <person name="Guan P."/>
            <person name="Tang J."/>
            <person name="Liang Y."/>
            <person name="Wang S."/>
            <person name="Deng Q."/>
            <person name="Li S."/>
            <person name="Zhu J."/>
            <person name="Wang L."/>
            <person name="Liu H."/>
            <person name="Li P."/>
        </authorList>
    </citation>
    <scope>NUCLEOTIDE SEQUENCE [LARGE SCALE GENOMIC DNA]</scope>
    <source>
        <strain evidence="6">AG-1 IA</strain>
    </source>
</reference>
<evidence type="ECO:0000256" key="3">
    <source>
        <dbReference type="ARBA" id="ARBA00022917"/>
    </source>
</evidence>
<dbReference type="GO" id="GO:0003743">
    <property type="term" value="F:translation initiation factor activity"/>
    <property type="evidence" value="ECO:0007669"/>
    <property type="project" value="InterPro"/>
</dbReference>
<dbReference type="STRING" id="983506.L8X6S4"/>
<dbReference type="Gene3D" id="3.30.780.10">
    <property type="entry name" value="SUI1-like domain"/>
    <property type="match status" value="1"/>
</dbReference>
<comment type="caution">
    <text evidence="5">The sequence shown here is derived from an EMBL/GenBank/DDBJ whole genome shotgun (WGS) entry which is preliminary data.</text>
</comment>
<dbReference type="Proteomes" id="UP000011668">
    <property type="component" value="Unassembled WGS sequence"/>
</dbReference>
<evidence type="ECO:0000256" key="1">
    <source>
        <dbReference type="ARBA" id="ARBA00003130"/>
    </source>
</evidence>
<dbReference type="OrthoDB" id="10248435at2759"/>
<comment type="similarity">
    <text evidence="2">Belongs to the SUI1 family.</text>
</comment>
<protein>
    <submittedName>
        <fullName evidence="5">SUI1 domain-containing protein</fullName>
    </submittedName>
</protein>
<dbReference type="SUPFAM" id="SSF55159">
    <property type="entry name" value="eIF1-like"/>
    <property type="match status" value="1"/>
</dbReference>
<proteinExistence type="inferred from homology"/>
<dbReference type="PROSITE" id="PS50296">
    <property type="entry name" value="SUI1"/>
    <property type="match status" value="1"/>
</dbReference>
<sequence>MTRVRPDTATIALVFRYALRCLHWFLSLRPPQPFPRFSSPYHFSHLRFMSVQNLTKYDPFADEGDALGESNVGSQQNYIHIRIQQRNGRKTLTTLQGLPKEYDSKKLLKAFKKEFACNGTLVDDEELGKVIQLQGDQRLKISTFLTDEGIPKPNSFDNLICTVAEYHLFWPDNSNMMRKGCKIDKFGQPECHAASASTCGPTPVGPPTPHLVPQPQALAKALFPGPPSSTIMRSLRDA</sequence>